<accession>A0A509LNS3</accession>
<dbReference type="EMBL" id="JACGQI010000028">
    <property type="protein sequence ID" value="MBF2231104.1"/>
    <property type="molecule type" value="Genomic_DNA"/>
</dbReference>
<comment type="caution">
    <text evidence="1">The sequence shown here is derived from an EMBL/GenBank/DDBJ whole genome shotgun (WGS) entry which is preliminary data.</text>
</comment>
<evidence type="ECO:0000313" key="1">
    <source>
        <dbReference type="EMBL" id="MBF2231104.1"/>
    </source>
</evidence>
<gene>
    <name evidence="1" type="ORF">H3963_11905</name>
</gene>
<proteinExistence type="predicted"/>
<dbReference type="Proteomes" id="UP000648077">
    <property type="component" value="Unassembled WGS sequence"/>
</dbReference>
<organism evidence="1 2">
    <name type="scientific">Staphylococcus epidermidis</name>
    <dbReference type="NCBI Taxonomy" id="1282"/>
    <lineage>
        <taxon>Bacteria</taxon>
        <taxon>Bacillati</taxon>
        <taxon>Bacillota</taxon>
        <taxon>Bacilli</taxon>
        <taxon>Bacillales</taxon>
        <taxon>Staphylococcaceae</taxon>
        <taxon>Staphylococcus</taxon>
    </lineage>
</organism>
<name>A0A509LNS3_STAEP</name>
<sequence>MQLITENEAIQKVKDEFPPIRTGNDYRIDTTRTDNNVYAIKFTSQDAEGYPMKAAVTIDKRTGEFIDYIDDRSDEDKERHVQHAKESTLYKGPYDAFRKDFSHKINE</sequence>
<protein>
    <submittedName>
        <fullName evidence="1">Uncharacterized protein</fullName>
    </submittedName>
</protein>
<reference evidence="1" key="1">
    <citation type="submission" date="2020-08" db="EMBL/GenBank/DDBJ databases">
        <title>Changes in the skin microbiome associated with squamous cell carcinoma in transplant recipients.</title>
        <authorList>
            <person name="Zaugg J."/>
            <person name="Krueger A."/>
            <person name="Lachner N."/>
        </authorList>
    </citation>
    <scope>NUCLEOTIDE SEQUENCE</scope>
    <source>
        <strain evidence="1">R5988</strain>
    </source>
</reference>
<dbReference type="RefSeq" id="WP_001176049.1">
    <property type="nucleotide sequence ID" value="NZ_CAJUXF010000160.1"/>
</dbReference>
<dbReference type="AlphaFoldDB" id="A0A509LNS3"/>
<dbReference type="OrthoDB" id="2412747at2"/>
<evidence type="ECO:0000313" key="2">
    <source>
        <dbReference type="Proteomes" id="UP000648077"/>
    </source>
</evidence>